<dbReference type="CDD" id="cd02440">
    <property type="entry name" value="AdoMet_MTases"/>
    <property type="match status" value="1"/>
</dbReference>
<dbReference type="OrthoDB" id="1018at2157"/>
<reference evidence="5" key="2">
    <citation type="submission" date="2016-08" db="EMBL/GenBank/DDBJ databases">
        <title>Discovery of first anaerobic lithoheterotrophic haloarchae widely represented in hypersaline habitats.</title>
        <authorList>
            <person name="Sorokin D.Y."/>
            <person name="Kublanov I.V."/>
            <person name="Roman P."/>
            <person name="Sinninghe Damste J.S."/>
            <person name="Golyshin P.N."/>
            <person name="Rojo D."/>
            <person name="Ciordia S."/>
            <person name="Mena Md.C."/>
            <person name="Ferrer M."/>
            <person name="Smedile F."/>
            <person name="Messina E."/>
            <person name="La Cono V."/>
            <person name="Yakimov M.M."/>
        </authorList>
    </citation>
    <scope>NUCLEOTIDE SEQUENCE [LARGE SCALE GENOMIC DNA]</scope>
    <source>
        <strain evidence="5">HSR6</strain>
    </source>
</reference>
<feature type="domain" description="Methyltransferase type 11" evidence="1">
    <location>
        <begin position="41"/>
        <end position="127"/>
    </location>
</feature>
<reference evidence="3" key="3">
    <citation type="journal article" date="2017" name="ISME J.">
        <title>Discovery of anaerobic lithoheterotrophic haloarchaea, ubiquitous in hypersaline habitats.</title>
        <authorList>
            <person name="Sorokin D.Y."/>
            <person name="Messina E."/>
            <person name="Smedile F."/>
            <person name="Roman P."/>
            <person name="Damste J.S.S."/>
            <person name="Ciordia S."/>
            <person name="Mena M.C."/>
            <person name="Ferrer M."/>
            <person name="Golyshin P.N."/>
            <person name="Kublanov I.V."/>
            <person name="Samarov N.I."/>
            <person name="Toshchakov S.V."/>
            <person name="La Cono V."/>
            <person name="Yakimov M.M."/>
        </authorList>
    </citation>
    <scope>NUCLEOTIDE SEQUENCE</scope>
    <source>
        <strain evidence="3">HSR6</strain>
    </source>
</reference>
<dbReference type="Proteomes" id="UP000185608">
    <property type="component" value="Chromosome"/>
</dbReference>
<dbReference type="EC" id="2.1.1.163" evidence="3"/>
<evidence type="ECO:0000259" key="1">
    <source>
        <dbReference type="Pfam" id="PF08241"/>
    </source>
</evidence>
<dbReference type="GO" id="GO:0043770">
    <property type="term" value="F:demethylmenaquinone methyltransferase activity"/>
    <property type="evidence" value="ECO:0007669"/>
    <property type="project" value="UniProtKB-EC"/>
</dbReference>
<protein>
    <submittedName>
        <fullName evidence="3">Demethylmenaquinone methyltransferase / 2-methoxy-6-polyprenyl-1,4-benzoquinol methylase</fullName>
        <ecNumber evidence="3">2.1.1.163</ecNumber>
        <ecNumber evidence="3">2.1.1.201</ecNumber>
    </submittedName>
    <submittedName>
        <fullName evidence="2">Menaquinone biosynthesis methyltransferase UbiE</fullName>
    </submittedName>
</protein>
<dbReference type="EMBL" id="CP016804">
    <property type="protein sequence ID" value="APE95568.1"/>
    <property type="molecule type" value="Genomic_DNA"/>
</dbReference>
<evidence type="ECO:0000313" key="5">
    <source>
        <dbReference type="Proteomes" id="UP000186165"/>
    </source>
</evidence>
<evidence type="ECO:0000313" key="2">
    <source>
        <dbReference type="EMBL" id="AOW80263.1"/>
    </source>
</evidence>
<evidence type="ECO:0000313" key="3">
    <source>
        <dbReference type="EMBL" id="APE95568.1"/>
    </source>
</evidence>
<accession>A0A1D8S4I6</accession>
<dbReference type="PANTHER" id="PTHR43591">
    <property type="entry name" value="METHYLTRANSFERASE"/>
    <property type="match status" value="1"/>
</dbReference>
<name>A0A1D8S4I6_9EURY</name>
<dbReference type="Gene3D" id="3.40.50.150">
    <property type="entry name" value="Vaccinia Virus protein VP39"/>
    <property type="match status" value="1"/>
</dbReference>
<proteinExistence type="predicted"/>
<reference evidence="2 4" key="1">
    <citation type="submission" date="2016-06" db="EMBL/GenBank/DDBJ databases">
        <title>Discovery of anaerobic lithoheterotrophic haloarchaeon capable of sulfur respiration by hydrogen and formate.</title>
        <authorList>
            <person name="Sorokin D.Y."/>
            <person name="Kublanov I.V."/>
            <person name="Roman P."/>
            <person name="Sinninghe Damste J.S."/>
            <person name="Golyshin P.N."/>
            <person name="Rojo D."/>
            <person name="Ciordia S."/>
            <person name="Mena Md.C."/>
            <person name="Ferrer M."/>
            <person name="Smedile F."/>
            <person name="Messina E."/>
            <person name="La Cono V."/>
            <person name="Yakimov M.M."/>
        </authorList>
    </citation>
    <scope>NUCLEOTIDE SEQUENCE [LARGE SCALE GENOMIC DNA]</scope>
    <source>
        <strain evidence="2 4">HTSR1</strain>
    </source>
</reference>
<dbReference type="InterPro" id="IPR013216">
    <property type="entry name" value="Methyltransf_11"/>
</dbReference>
<dbReference type="EMBL" id="CP016070">
    <property type="protein sequence ID" value="AOW80263.1"/>
    <property type="molecule type" value="Genomic_DNA"/>
</dbReference>
<dbReference type="GO" id="GO:0032259">
    <property type="term" value="P:methylation"/>
    <property type="evidence" value="ECO:0007669"/>
    <property type="project" value="UniProtKB-KW"/>
</dbReference>
<sequence>MHDVPIFDRFAPVYDLFLPGTDAAPLAAGLELAERPVKRVVDLGGGTGRAGRAVSPETIIFDASRPMLEQARKNGFETIRGDARSIPLPAESIDAMVSVDALHHLPSIDGVLAEVHRILRPGGVFVLRDFDPTTIRGRGLALGERLVGFESTFLSASSISAALEAAGFTVQTLETGFVYTVVGRVKSV</sequence>
<keyword evidence="2" id="KW-0489">Methyltransferase</keyword>
<dbReference type="EC" id="2.1.1.201" evidence="3"/>
<dbReference type="Proteomes" id="UP000186165">
    <property type="component" value="Chromosome"/>
</dbReference>
<dbReference type="RefSeq" id="WP_070364968.1">
    <property type="nucleotide sequence ID" value="NZ_CP016070.1"/>
</dbReference>
<dbReference type="Pfam" id="PF08241">
    <property type="entry name" value="Methyltransf_11"/>
    <property type="match status" value="1"/>
</dbReference>
<evidence type="ECO:0000313" key="4">
    <source>
        <dbReference type="Proteomes" id="UP000185608"/>
    </source>
</evidence>
<dbReference type="GO" id="GO:0008425">
    <property type="term" value="F:2-methoxy-6-polyprenyl-1,4-benzoquinol methyltransferase activity"/>
    <property type="evidence" value="ECO:0007669"/>
    <property type="project" value="UniProtKB-EC"/>
</dbReference>
<organism evidence="2 4">
    <name type="scientific">Halodesulfurarchaeum formicicum</name>
    <dbReference type="NCBI Taxonomy" id="1873524"/>
    <lineage>
        <taxon>Archaea</taxon>
        <taxon>Methanobacteriati</taxon>
        <taxon>Methanobacteriota</taxon>
        <taxon>Stenosarchaea group</taxon>
        <taxon>Halobacteria</taxon>
        <taxon>Halobacteriales</taxon>
        <taxon>Halobacteriaceae</taxon>
        <taxon>Halodesulfurarchaeum</taxon>
    </lineage>
</organism>
<dbReference type="KEGG" id="hhsr:HSR6_1119"/>
<keyword evidence="5" id="KW-1185">Reference proteome</keyword>
<dbReference type="GO" id="GO:0008757">
    <property type="term" value="F:S-adenosylmethionine-dependent methyltransferase activity"/>
    <property type="evidence" value="ECO:0007669"/>
    <property type="project" value="InterPro"/>
</dbReference>
<dbReference type="AlphaFoldDB" id="A0A1D8S4I6"/>
<dbReference type="GeneID" id="30417643"/>
<accession>A0A1J1ACT0</accession>
<dbReference type="STRING" id="1873524.HSR6_1119"/>
<gene>
    <name evidence="2" type="primary">ubiE</name>
    <name evidence="3" type="ORF">HSR6_1119</name>
    <name evidence="2" type="ORF">HTSR_1082</name>
</gene>
<dbReference type="KEGG" id="halh:HTSR_1082"/>
<dbReference type="InterPro" id="IPR029063">
    <property type="entry name" value="SAM-dependent_MTases_sf"/>
</dbReference>
<dbReference type="SUPFAM" id="SSF53335">
    <property type="entry name" value="S-adenosyl-L-methionine-dependent methyltransferases"/>
    <property type="match status" value="1"/>
</dbReference>
<keyword evidence="2" id="KW-0808">Transferase</keyword>